<dbReference type="EMBL" id="JBHSDC010000002">
    <property type="protein sequence ID" value="MFC4230615.1"/>
    <property type="molecule type" value="Genomic_DNA"/>
</dbReference>
<sequence>MFFDNLQVVQTKVPLVEETHYYPFGLTMAGISSKAANSTPNKLKYNGKEEQRQEFSDGSGLELYDYGARMYDNQIGRWGTIDPLADKYRKWSPYNYTVDNPIRFIDPDGMGVTEFVKDNNTGKIHWDKNATSQETTKSGETYLGKTLTFKFNSYIDKKLWDGPLGSIPAGNKLTTTVNITGKSNAKGELTGITATMPPPVIGSTPFPPGATGRDSYPGLGADQNKFSGTSNSNGSATISMEQHASVNKMEELGMNVMGYNIVNVAQKLDIDISSNGNVNVSCATDLFPSATLSVNGSSIMQYNQPSFDKNFVLPIKSINSGSFNGNTFFQGGVINDYSYMPAIWYKRL</sequence>
<dbReference type="PANTHER" id="PTHR32305:SF15">
    <property type="entry name" value="PROTEIN RHSA-RELATED"/>
    <property type="match status" value="1"/>
</dbReference>
<comment type="caution">
    <text evidence="2">The sequence shown here is derived from an EMBL/GenBank/DDBJ whole genome shotgun (WGS) entry which is preliminary data.</text>
</comment>
<feature type="compositionally biased region" description="Pro residues" evidence="1">
    <location>
        <begin position="196"/>
        <end position="208"/>
    </location>
</feature>
<dbReference type="InterPro" id="IPR050708">
    <property type="entry name" value="T6SS_VgrG/RHS"/>
</dbReference>
<keyword evidence="3" id="KW-1185">Reference proteome</keyword>
<reference evidence="3" key="1">
    <citation type="journal article" date="2019" name="Int. J. Syst. Evol. Microbiol.">
        <title>The Global Catalogue of Microorganisms (GCM) 10K type strain sequencing project: providing services to taxonomists for standard genome sequencing and annotation.</title>
        <authorList>
            <consortium name="The Broad Institute Genomics Platform"/>
            <consortium name="The Broad Institute Genome Sequencing Center for Infectious Disease"/>
            <person name="Wu L."/>
            <person name="Ma J."/>
        </authorList>
    </citation>
    <scope>NUCLEOTIDE SEQUENCE [LARGE SCALE GENOMIC DNA]</scope>
    <source>
        <strain evidence="3">CECT 8010</strain>
    </source>
</reference>
<proteinExistence type="predicted"/>
<name>A0ABV8PTP0_9BACT</name>
<dbReference type="Proteomes" id="UP001595906">
    <property type="component" value="Unassembled WGS sequence"/>
</dbReference>
<accession>A0ABV8PTP0</accession>
<feature type="region of interest" description="Disordered" evidence="1">
    <location>
        <begin position="189"/>
        <end position="212"/>
    </location>
</feature>
<dbReference type="InterPro" id="IPR022385">
    <property type="entry name" value="Rhs_assc_core"/>
</dbReference>
<dbReference type="RefSeq" id="WP_379011897.1">
    <property type="nucleotide sequence ID" value="NZ_JBHSDC010000002.1"/>
</dbReference>
<evidence type="ECO:0000313" key="3">
    <source>
        <dbReference type="Proteomes" id="UP001595906"/>
    </source>
</evidence>
<gene>
    <name evidence="2" type="ORF">ACFOW1_01845</name>
</gene>
<dbReference type="NCBIfam" id="TIGR03696">
    <property type="entry name" value="Rhs_assc_core"/>
    <property type="match status" value="1"/>
</dbReference>
<protein>
    <submittedName>
        <fullName evidence="2">RHS repeat-associated core domain-containing protein</fullName>
    </submittedName>
</protein>
<organism evidence="2 3">
    <name type="scientific">Parasediminibacterium paludis</name>
    <dbReference type="NCBI Taxonomy" id="908966"/>
    <lineage>
        <taxon>Bacteria</taxon>
        <taxon>Pseudomonadati</taxon>
        <taxon>Bacteroidota</taxon>
        <taxon>Chitinophagia</taxon>
        <taxon>Chitinophagales</taxon>
        <taxon>Chitinophagaceae</taxon>
        <taxon>Parasediminibacterium</taxon>
    </lineage>
</organism>
<evidence type="ECO:0000256" key="1">
    <source>
        <dbReference type="SAM" id="MobiDB-lite"/>
    </source>
</evidence>
<evidence type="ECO:0000313" key="2">
    <source>
        <dbReference type="EMBL" id="MFC4230615.1"/>
    </source>
</evidence>
<dbReference type="Gene3D" id="2.180.10.10">
    <property type="entry name" value="RHS repeat-associated core"/>
    <property type="match status" value="1"/>
</dbReference>
<dbReference type="PANTHER" id="PTHR32305">
    <property type="match status" value="1"/>
</dbReference>